<dbReference type="EMBL" id="CAUEEQ010024913">
    <property type="protein sequence ID" value="CAJ0946082.1"/>
    <property type="molecule type" value="Genomic_DNA"/>
</dbReference>
<evidence type="ECO:0000313" key="1">
    <source>
        <dbReference type="EMBL" id="CAJ0946082.1"/>
    </source>
</evidence>
<protein>
    <submittedName>
        <fullName evidence="1">Uncharacterized protein</fullName>
    </submittedName>
</protein>
<organism evidence="1 2">
    <name type="scientific">Ranitomeya imitator</name>
    <name type="common">mimic poison frog</name>
    <dbReference type="NCBI Taxonomy" id="111125"/>
    <lineage>
        <taxon>Eukaryota</taxon>
        <taxon>Metazoa</taxon>
        <taxon>Chordata</taxon>
        <taxon>Craniata</taxon>
        <taxon>Vertebrata</taxon>
        <taxon>Euteleostomi</taxon>
        <taxon>Amphibia</taxon>
        <taxon>Batrachia</taxon>
        <taxon>Anura</taxon>
        <taxon>Neobatrachia</taxon>
        <taxon>Hyloidea</taxon>
        <taxon>Dendrobatidae</taxon>
        <taxon>Dendrobatinae</taxon>
        <taxon>Ranitomeya</taxon>
    </lineage>
</organism>
<dbReference type="Proteomes" id="UP001176940">
    <property type="component" value="Unassembled WGS sequence"/>
</dbReference>
<sequence length="59" mass="6223">MDTSSDPDRGKRLAEVVTCPYSHGVVTSADNLGLLKSPDYAAVRGSMETGTSLLMGAHR</sequence>
<reference evidence="1" key="1">
    <citation type="submission" date="2023-07" db="EMBL/GenBank/DDBJ databases">
        <authorList>
            <person name="Stuckert A."/>
        </authorList>
    </citation>
    <scope>NUCLEOTIDE SEQUENCE</scope>
</reference>
<keyword evidence="2" id="KW-1185">Reference proteome</keyword>
<name>A0ABN9LN16_9NEOB</name>
<accession>A0ABN9LN16</accession>
<proteinExistence type="predicted"/>
<comment type="caution">
    <text evidence="1">The sequence shown here is derived from an EMBL/GenBank/DDBJ whole genome shotgun (WGS) entry which is preliminary data.</text>
</comment>
<gene>
    <name evidence="1" type="ORF">RIMI_LOCUS11158343</name>
</gene>
<evidence type="ECO:0000313" key="2">
    <source>
        <dbReference type="Proteomes" id="UP001176940"/>
    </source>
</evidence>